<reference evidence="6 7" key="1">
    <citation type="submission" date="2021-03" db="EMBL/GenBank/DDBJ databases">
        <title>Actinoplanes flavus sp. nov., a novel actinomycete isolated from Coconut Palm rhizosphere soil.</title>
        <authorList>
            <person name="Luo X."/>
        </authorList>
    </citation>
    <scope>NUCLEOTIDE SEQUENCE [LARGE SCALE GENOMIC DNA]</scope>
    <source>
        <strain evidence="6 7">NEAU-H7</strain>
    </source>
</reference>
<feature type="domain" description="HTH araC/xylS-type" evidence="5">
    <location>
        <begin position="162"/>
        <end position="259"/>
    </location>
</feature>
<dbReference type="PANTHER" id="PTHR11019">
    <property type="entry name" value="HTH-TYPE TRANSCRIPTIONAL REGULATOR NIMR"/>
    <property type="match status" value="1"/>
</dbReference>
<evidence type="ECO:0000259" key="5">
    <source>
        <dbReference type="PROSITE" id="PS01124"/>
    </source>
</evidence>
<evidence type="ECO:0000256" key="2">
    <source>
        <dbReference type="ARBA" id="ARBA00023125"/>
    </source>
</evidence>
<dbReference type="InterPro" id="IPR014710">
    <property type="entry name" value="RmlC-like_jellyroll"/>
</dbReference>
<dbReference type="InterPro" id="IPR018060">
    <property type="entry name" value="HTH_AraC"/>
</dbReference>
<keyword evidence="1" id="KW-0805">Transcription regulation</keyword>
<organism evidence="6 7">
    <name type="scientific">Actinoplanes flavus</name>
    <dbReference type="NCBI Taxonomy" id="2820290"/>
    <lineage>
        <taxon>Bacteria</taxon>
        <taxon>Bacillati</taxon>
        <taxon>Actinomycetota</taxon>
        <taxon>Actinomycetes</taxon>
        <taxon>Micromonosporales</taxon>
        <taxon>Micromonosporaceae</taxon>
        <taxon>Actinoplanes</taxon>
    </lineage>
</organism>
<dbReference type="RefSeq" id="WP_208467922.1">
    <property type="nucleotide sequence ID" value="NZ_JAGFNS010000008.1"/>
</dbReference>
<keyword evidence="3" id="KW-0804">Transcription</keyword>
<dbReference type="Proteomes" id="UP000679690">
    <property type="component" value="Unassembled WGS sequence"/>
</dbReference>
<keyword evidence="7" id="KW-1185">Reference proteome</keyword>
<evidence type="ECO:0000256" key="3">
    <source>
        <dbReference type="ARBA" id="ARBA00023163"/>
    </source>
</evidence>
<evidence type="ECO:0000256" key="1">
    <source>
        <dbReference type="ARBA" id="ARBA00023015"/>
    </source>
</evidence>
<dbReference type="EMBL" id="JAGFNS010000008">
    <property type="protein sequence ID" value="MBO3738772.1"/>
    <property type="molecule type" value="Genomic_DNA"/>
</dbReference>
<dbReference type="SUPFAM" id="SSF46689">
    <property type="entry name" value="Homeodomain-like"/>
    <property type="match status" value="2"/>
</dbReference>
<name>A0ABS3UJ10_9ACTN</name>
<feature type="domain" description="HTH araC/xylS-type" evidence="5">
    <location>
        <begin position="456"/>
        <end position="523"/>
    </location>
</feature>
<comment type="caution">
    <text evidence="6">The sequence shown here is derived from an EMBL/GenBank/DDBJ whole genome shotgun (WGS) entry which is preliminary data.</text>
</comment>
<sequence length="534" mass="58703">MDLPTLGTSRPPPIPPVRSSGSWDQTEHLLFWVRTGSACLRLEGHPEFRLAEGEGVWVPADMGSHWTVVTEPGTVAFPLLTHPGIGTGALSEPRRFVVPDGWQDWLIQHFNLMVTPLTGHGYSQDVLVDLFRGSDRRPPARSGDTEPCPVGPPAMPRAAGAREVADELLRNPALDLTVAEWAARVLSSPRTLLRDFRAGTGLTFEQWRLRCRLSAAVEFLVAGYGVDQVVARVGFTSRNGFARAFKQQFGSTPHEFSRALSARQASGDLSQHATAARQADDLVTLLREGRTSPAAPALLPATRTPPHTNDFHVLCWAYRGSGHLDIGDRRYEWGRGGAIWIPAGVEHTTGVRENSISLSLGNATTDDLRLTVPLQAQFSPDWDDYLMFCAISARTPVRPDDHDPGHVLDLFAEHVAAQRALSVPMPTDPRARRAAMDYLRRIGTSGGPAFDVPADIHRTFREQTGMPFARWRYAARMRIARDLLGGGAKPSAVARRVGYAHLPTFSSAFTRFHGLSPRDYAARRGDRQDGHPPE</sequence>
<dbReference type="PANTHER" id="PTHR11019:SF159">
    <property type="entry name" value="TRANSCRIPTIONAL REGULATOR-RELATED"/>
    <property type="match status" value="1"/>
</dbReference>
<dbReference type="SMART" id="SM00342">
    <property type="entry name" value="HTH_ARAC"/>
    <property type="match status" value="2"/>
</dbReference>
<dbReference type="PROSITE" id="PS01124">
    <property type="entry name" value="HTH_ARAC_FAMILY_2"/>
    <property type="match status" value="2"/>
</dbReference>
<dbReference type="InterPro" id="IPR011051">
    <property type="entry name" value="RmlC_Cupin_sf"/>
</dbReference>
<dbReference type="Gene3D" id="1.10.10.60">
    <property type="entry name" value="Homeodomain-like"/>
    <property type="match status" value="2"/>
</dbReference>
<proteinExistence type="predicted"/>
<evidence type="ECO:0000256" key="4">
    <source>
        <dbReference type="SAM" id="MobiDB-lite"/>
    </source>
</evidence>
<evidence type="ECO:0000313" key="7">
    <source>
        <dbReference type="Proteomes" id="UP000679690"/>
    </source>
</evidence>
<dbReference type="Pfam" id="PF02311">
    <property type="entry name" value="AraC_binding"/>
    <property type="match status" value="1"/>
</dbReference>
<evidence type="ECO:0000313" key="6">
    <source>
        <dbReference type="EMBL" id="MBO3738772.1"/>
    </source>
</evidence>
<accession>A0ABS3UJ10</accession>
<dbReference type="Pfam" id="PF12833">
    <property type="entry name" value="HTH_18"/>
    <property type="match status" value="2"/>
</dbReference>
<dbReference type="Gene3D" id="2.60.120.10">
    <property type="entry name" value="Jelly Rolls"/>
    <property type="match status" value="1"/>
</dbReference>
<dbReference type="InterPro" id="IPR009057">
    <property type="entry name" value="Homeodomain-like_sf"/>
</dbReference>
<feature type="region of interest" description="Disordered" evidence="4">
    <location>
        <begin position="1"/>
        <end position="22"/>
    </location>
</feature>
<protein>
    <submittedName>
        <fullName evidence="6">Helix-turn-helix domain-containing protein</fullName>
    </submittedName>
</protein>
<dbReference type="InterPro" id="IPR003313">
    <property type="entry name" value="AraC-bd"/>
</dbReference>
<gene>
    <name evidence="6" type="ORF">J5X75_14690</name>
</gene>
<keyword evidence="2" id="KW-0238">DNA-binding</keyword>
<dbReference type="SUPFAM" id="SSF51182">
    <property type="entry name" value="RmlC-like cupins"/>
    <property type="match status" value="2"/>
</dbReference>